<evidence type="ECO:0008006" key="5">
    <source>
        <dbReference type="Google" id="ProtNLM"/>
    </source>
</evidence>
<accession>A0A8T0T951</accession>
<reference evidence="3" key="1">
    <citation type="submission" date="2020-05" db="EMBL/GenBank/DDBJ databases">
        <title>WGS assembly of Panicum virgatum.</title>
        <authorList>
            <person name="Lovell J.T."/>
            <person name="Jenkins J."/>
            <person name="Shu S."/>
            <person name="Juenger T.E."/>
            <person name="Schmutz J."/>
        </authorList>
    </citation>
    <scope>NUCLEOTIDE SEQUENCE</scope>
    <source>
        <strain evidence="3">AP13</strain>
    </source>
</reference>
<dbReference type="AlphaFoldDB" id="A0A8T0T951"/>
<dbReference type="PANTHER" id="PTHR37372">
    <property type="entry name" value="OS06G0316800 PROTEIN"/>
    <property type="match status" value="1"/>
</dbReference>
<dbReference type="Proteomes" id="UP000823388">
    <property type="component" value="Chromosome 4N"/>
</dbReference>
<dbReference type="PANTHER" id="PTHR37372:SF1">
    <property type="entry name" value="GEO07177P1"/>
    <property type="match status" value="1"/>
</dbReference>
<dbReference type="InterPro" id="IPR010800">
    <property type="entry name" value="GRP"/>
</dbReference>
<proteinExistence type="predicted"/>
<organism evidence="3 4">
    <name type="scientific">Panicum virgatum</name>
    <name type="common">Blackwell switchgrass</name>
    <dbReference type="NCBI Taxonomy" id="38727"/>
    <lineage>
        <taxon>Eukaryota</taxon>
        <taxon>Viridiplantae</taxon>
        <taxon>Streptophyta</taxon>
        <taxon>Embryophyta</taxon>
        <taxon>Tracheophyta</taxon>
        <taxon>Spermatophyta</taxon>
        <taxon>Magnoliopsida</taxon>
        <taxon>Liliopsida</taxon>
        <taxon>Poales</taxon>
        <taxon>Poaceae</taxon>
        <taxon>PACMAD clade</taxon>
        <taxon>Panicoideae</taxon>
        <taxon>Panicodae</taxon>
        <taxon>Paniceae</taxon>
        <taxon>Panicinae</taxon>
        <taxon>Panicum</taxon>
        <taxon>Panicum sect. Hiantes</taxon>
    </lineage>
</organism>
<feature type="signal peptide" evidence="2">
    <location>
        <begin position="1"/>
        <end position="25"/>
    </location>
</feature>
<dbReference type="Pfam" id="PF07172">
    <property type="entry name" value="GRP"/>
    <property type="match status" value="1"/>
</dbReference>
<evidence type="ECO:0000313" key="3">
    <source>
        <dbReference type="EMBL" id="KAG2605775.1"/>
    </source>
</evidence>
<keyword evidence="4" id="KW-1185">Reference proteome</keyword>
<feature type="region of interest" description="Disordered" evidence="1">
    <location>
        <begin position="30"/>
        <end position="54"/>
    </location>
</feature>
<protein>
    <recommendedName>
        <fullName evidence="5">Glycine-rich protein</fullName>
    </recommendedName>
</protein>
<evidence type="ECO:0000256" key="1">
    <source>
        <dbReference type="SAM" id="MobiDB-lite"/>
    </source>
</evidence>
<feature type="chain" id="PRO_5035801076" description="Glycine-rich protein" evidence="2">
    <location>
        <begin position="26"/>
        <end position="97"/>
    </location>
</feature>
<dbReference type="EMBL" id="CM029044">
    <property type="protein sequence ID" value="KAG2605775.1"/>
    <property type="molecule type" value="Genomic_DNA"/>
</dbReference>
<evidence type="ECO:0000313" key="4">
    <source>
        <dbReference type="Proteomes" id="UP000823388"/>
    </source>
</evidence>
<sequence length="97" mass="9755">MANKFVVLLGVVLAFLLVCQDLACARGLTETNESEGKDVKPAGGVPGLKDEKWGGGYNGGYGNGGSYGGGYGGGYGPRYGGGYHHGHGGGGHHGGWN</sequence>
<keyword evidence="2" id="KW-0732">Signal</keyword>
<gene>
    <name evidence="3" type="ORF">PVAP13_4NG219000</name>
</gene>
<dbReference type="InterPro" id="IPR052872">
    <property type="entry name" value="ESR_Regulator"/>
</dbReference>
<evidence type="ECO:0000256" key="2">
    <source>
        <dbReference type="SAM" id="SignalP"/>
    </source>
</evidence>
<comment type="caution">
    <text evidence="3">The sequence shown here is derived from an EMBL/GenBank/DDBJ whole genome shotgun (WGS) entry which is preliminary data.</text>
</comment>
<name>A0A8T0T951_PANVG</name>